<dbReference type="OMA" id="FVFMKRG"/>
<dbReference type="SUPFAM" id="SSF52833">
    <property type="entry name" value="Thioredoxin-like"/>
    <property type="match status" value="1"/>
</dbReference>
<organism evidence="2 3">
    <name type="scientific">Tetracentron sinense</name>
    <name type="common">Spur-leaf</name>
    <dbReference type="NCBI Taxonomy" id="13715"/>
    <lineage>
        <taxon>Eukaryota</taxon>
        <taxon>Viridiplantae</taxon>
        <taxon>Streptophyta</taxon>
        <taxon>Embryophyta</taxon>
        <taxon>Tracheophyta</taxon>
        <taxon>Spermatophyta</taxon>
        <taxon>Magnoliopsida</taxon>
        <taxon>Trochodendrales</taxon>
        <taxon>Trochodendraceae</taxon>
        <taxon>Tetracentron</taxon>
    </lineage>
</organism>
<dbReference type="EMBL" id="JABCRI010000023">
    <property type="protein sequence ID" value="KAF8378378.1"/>
    <property type="molecule type" value="Genomic_DNA"/>
</dbReference>
<dbReference type="Pfam" id="PF00085">
    <property type="entry name" value="Thioredoxin"/>
    <property type="match status" value="1"/>
</dbReference>
<dbReference type="PANTHER" id="PTHR10438">
    <property type="entry name" value="THIOREDOXIN"/>
    <property type="match status" value="1"/>
</dbReference>
<feature type="domain" description="Thioredoxin" evidence="1">
    <location>
        <begin position="15"/>
        <end position="139"/>
    </location>
</feature>
<keyword evidence="3" id="KW-1185">Reference proteome</keyword>
<dbReference type="InterPro" id="IPR050620">
    <property type="entry name" value="Thioredoxin_H-type-like"/>
</dbReference>
<evidence type="ECO:0000313" key="3">
    <source>
        <dbReference type="Proteomes" id="UP000655225"/>
    </source>
</evidence>
<dbReference type="Proteomes" id="UP000655225">
    <property type="component" value="Unassembled WGS sequence"/>
</dbReference>
<name>A0A834YBE5_TETSI</name>
<sequence>MASFGGWRRQASYPSSVVHGVSSTTTASASSRIIAIHSAARWRAHFDASKLSTQLMVIDFTATWCKPCRLMEPAIEEMAAKFTDVVFVKIDVDELMEVARAFEVQAMPSFLLIKQGKVIDKVVGTKKDELQRKIEKHKI</sequence>
<protein>
    <recommendedName>
        <fullName evidence="1">Thioredoxin domain-containing protein</fullName>
    </recommendedName>
</protein>
<gene>
    <name evidence="2" type="ORF">HHK36_029717</name>
</gene>
<dbReference type="CDD" id="cd02947">
    <property type="entry name" value="TRX_family"/>
    <property type="match status" value="1"/>
</dbReference>
<dbReference type="OrthoDB" id="10263751at2759"/>
<comment type="caution">
    <text evidence="2">The sequence shown here is derived from an EMBL/GenBank/DDBJ whole genome shotgun (WGS) entry which is preliminary data.</text>
</comment>
<dbReference type="Gene3D" id="3.40.30.10">
    <property type="entry name" value="Glutaredoxin"/>
    <property type="match status" value="1"/>
</dbReference>
<reference evidence="2 3" key="1">
    <citation type="submission" date="2020-04" db="EMBL/GenBank/DDBJ databases">
        <title>Plant Genome Project.</title>
        <authorList>
            <person name="Zhang R.-G."/>
        </authorList>
    </citation>
    <scope>NUCLEOTIDE SEQUENCE [LARGE SCALE GENOMIC DNA]</scope>
    <source>
        <strain evidence="2">YNK0</strain>
        <tissue evidence="2">Leaf</tissue>
    </source>
</reference>
<dbReference type="InterPro" id="IPR013766">
    <property type="entry name" value="Thioredoxin_domain"/>
</dbReference>
<accession>A0A834YBE5</accession>
<proteinExistence type="predicted"/>
<dbReference type="AlphaFoldDB" id="A0A834YBE5"/>
<evidence type="ECO:0000259" key="1">
    <source>
        <dbReference type="PROSITE" id="PS51352"/>
    </source>
</evidence>
<dbReference type="InterPro" id="IPR036249">
    <property type="entry name" value="Thioredoxin-like_sf"/>
</dbReference>
<evidence type="ECO:0000313" key="2">
    <source>
        <dbReference type="EMBL" id="KAF8378378.1"/>
    </source>
</evidence>
<dbReference type="PROSITE" id="PS51352">
    <property type="entry name" value="THIOREDOXIN_2"/>
    <property type="match status" value="1"/>
</dbReference>
<dbReference type="PANTHER" id="PTHR10438:SF463">
    <property type="entry name" value="THIOREDOXIN"/>
    <property type="match status" value="1"/>
</dbReference>